<sequence length="124" mass="13562">MEQGRQAVGRRGEDLAVAELQRQGMEVLARNWRCGRIGEVDVVALDRTGAVPTVVVCEVKCRTGLGFGHPLEAITWAKLRTLRQLAAEWVRDHPTGPVRVRIDAIGVVLRPGHDAQLTHARGVG</sequence>
<evidence type="ECO:0000256" key="2">
    <source>
        <dbReference type="HAMAP-Rule" id="MF_00048"/>
    </source>
</evidence>
<dbReference type="RefSeq" id="WP_091073433.1">
    <property type="nucleotide sequence ID" value="NZ_LT629799.1"/>
</dbReference>
<dbReference type="GO" id="GO:0004519">
    <property type="term" value="F:endonuclease activity"/>
    <property type="evidence" value="ECO:0007669"/>
    <property type="project" value="UniProtKB-KW"/>
</dbReference>
<evidence type="ECO:0000313" key="3">
    <source>
        <dbReference type="EMBL" id="SDU84883.1"/>
    </source>
</evidence>
<accession>A0A1H2LV41</accession>
<dbReference type="NCBIfam" id="NF009154">
    <property type="entry name" value="PRK12497.3-3"/>
    <property type="match status" value="1"/>
</dbReference>
<dbReference type="OrthoDB" id="9794876at2"/>
<gene>
    <name evidence="3" type="ORF">SAMN04488544_0907</name>
</gene>
<dbReference type="InterPro" id="IPR003509">
    <property type="entry name" value="UPF0102_YraN-like"/>
</dbReference>
<keyword evidence="3" id="KW-0255">Endonuclease</keyword>
<dbReference type="PANTHER" id="PTHR34039:SF1">
    <property type="entry name" value="UPF0102 PROTEIN YRAN"/>
    <property type="match status" value="1"/>
</dbReference>
<dbReference type="Pfam" id="PF02021">
    <property type="entry name" value="UPF0102"/>
    <property type="match status" value="1"/>
</dbReference>
<evidence type="ECO:0000313" key="4">
    <source>
        <dbReference type="Proteomes" id="UP000198825"/>
    </source>
</evidence>
<dbReference type="HAMAP" id="MF_00048">
    <property type="entry name" value="UPF0102"/>
    <property type="match status" value="1"/>
</dbReference>
<dbReference type="InterPro" id="IPR011856">
    <property type="entry name" value="tRNA_endonuc-like_dom_sf"/>
</dbReference>
<name>A0A1H2LV41_9ACTN</name>
<dbReference type="PANTHER" id="PTHR34039">
    <property type="entry name" value="UPF0102 PROTEIN YRAN"/>
    <property type="match status" value="1"/>
</dbReference>
<dbReference type="GO" id="GO:0003676">
    <property type="term" value="F:nucleic acid binding"/>
    <property type="evidence" value="ECO:0007669"/>
    <property type="project" value="InterPro"/>
</dbReference>
<keyword evidence="3" id="KW-0540">Nuclease</keyword>
<organism evidence="3 4">
    <name type="scientific">Microlunatus sagamiharensis</name>
    <dbReference type="NCBI Taxonomy" id="546874"/>
    <lineage>
        <taxon>Bacteria</taxon>
        <taxon>Bacillati</taxon>
        <taxon>Actinomycetota</taxon>
        <taxon>Actinomycetes</taxon>
        <taxon>Propionibacteriales</taxon>
        <taxon>Propionibacteriaceae</taxon>
        <taxon>Microlunatus</taxon>
    </lineage>
</organism>
<protein>
    <recommendedName>
        <fullName evidence="2">UPF0102 protein SAMN04488544_0907</fullName>
    </recommendedName>
</protein>
<dbReference type="Proteomes" id="UP000198825">
    <property type="component" value="Chromosome I"/>
</dbReference>
<dbReference type="Gene3D" id="3.40.1350.10">
    <property type="match status" value="1"/>
</dbReference>
<evidence type="ECO:0000256" key="1">
    <source>
        <dbReference type="ARBA" id="ARBA00006738"/>
    </source>
</evidence>
<dbReference type="InterPro" id="IPR011335">
    <property type="entry name" value="Restrct_endonuc-II-like"/>
</dbReference>
<dbReference type="AlphaFoldDB" id="A0A1H2LV41"/>
<dbReference type="STRING" id="546874.SAMN04488544_0907"/>
<dbReference type="CDD" id="cd20736">
    <property type="entry name" value="PoNe_Nuclease"/>
    <property type="match status" value="1"/>
</dbReference>
<reference evidence="4" key="1">
    <citation type="submission" date="2016-10" db="EMBL/GenBank/DDBJ databases">
        <authorList>
            <person name="Varghese N."/>
            <person name="Submissions S."/>
        </authorList>
    </citation>
    <scope>NUCLEOTIDE SEQUENCE [LARGE SCALE GENOMIC DNA]</scope>
    <source>
        <strain evidence="4">DSM 21743</strain>
    </source>
</reference>
<comment type="similarity">
    <text evidence="1 2">Belongs to the UPF0102 family.</text>
</comment>
<dbReference type="EMBL" id="LT629799">
    <property type="protein sequence ID" value="SDU84883.1"/>
    <property type="molecule type" value="Genomic_DNA"/>
</dbReference>
<keyword evidence="4" id="KW-1185">Reference proteome</keyword>
<dbReference type="SUPFAM" id="SSF52980">
    <property type="entry name" value="Restriction endonuclease-like"/>
    <property type="match status" value="1"/>
</dbReference>
<proteinExistence type="inferred from homology"/>
<keyword evidence="3" id="KW-0378">Hydrolase</keyword>